<dbReference type="InterPro" id="IPR036188">
    <property type="entry name" value="FAD/NAD-bd_sf"/>
</dbReference>
<organism evidence="6 7">
    <name type="scientific">Hyaloscypha variabilis (strain UAMH 11265 / GT02V1 / F)</name>
    <name type="common">Meliniomyces variabilis</name>
    <dbReference type="NCBI Taxonomy" id="1149755"/>
    <lineage>
        <taxon>Eukaryota</taxon>
        <taxon>Fungi</taxon>
        <taxon>Dikarya</taxon>
        <taxon>Ascomycota</taxon>
        <taxon>Pezizomycotina</taxon>
        <taxon>Leotiomycetes</taxon>
        <taxon>Helotiales</taxon>
        <taxon>Hyaloscyphaceae</taxon>
        <taxon>Hyaloscypha</taxon>
        <taxon>Hyaloscypha variabilis</taxon>
    </lineage>
</organism>
<gene>
    <name evidence="6" type="ORF">L207DRAFT_526002</name>
</gene>
<evidence type="ECO:0000256" key="1">
    <source>
        <dbReference type="ARBA" id="ARBA00001974"/>
    </source>
</evidence>
<dbReference type="AlphaFoldDB" id="A0A2J6S1Q9"/>
<keyword evidence="4" id="KW-0560">Oxidoreductase</keyword>
<feature type="domain" description="FAD-binding" evidence="5">
    <location>
        <begin position="11"/>
        <end position="343"/>
    </location>
</feature>
<comment type="cofactor">
    <cofactor evidence="1">
        <name>FAD</name>
        <dbReference type="ChEBI" id="CHEBI:57692"/>
    </cofactor>
</comment>
<name>A0A2J6S1Q9_HYAVF</name>
<dbReference type="OrthoDB" id="2096480at2759"/>
<dbReference type="PANTHER" id="PTHR43004:SF19">
    <property type="entry name" value="BINDING MONOOXYGENASE, PUTATIVE (JCVI)-RELATED"/>
    <property type="match status" value="1"/>
</dbReference>
<evidence type="ECO:0000256" key="3">
    <source>
        <dbReference type="ARBA" id="ARBA00022827"/>
    </source>
</evidence>
<dbReference type="Gene3D" id="3.30.70.2450">
    <property type="match status" value="1"/>
</dbReference>
<dbReference type="SUPFAM" id="SSF51905">
    <property type="entry name" value="FAD/NAD(P)-binding domain"/>
    <property type="match status" value="1"/>
</dbReference>
<keyword evidence="3" id="KW-0274">FAD</keyword>
<evidence type="ECO:0000313" key="7">
    <source>
        <dbReference type="Proteomes" id="UP000235786"/>
    </source>
</evidence>
<evidence type="ECO:0000259" key="5">
    <source>
        <dbReference type="Pfam" id="PF01494"/>
    </source>
</evidence>
<evidence type="ECO:0000256" key="4">
    <source>
        <dbReference type="ARBA" id="ARBA00023002"/>
    </source>
</evidence>
<dbReference type="EMBL" id="KZ613941">
    <property type="protein sequence ID" value="PMD44703.1"/>
    <property type="molecule type" value="Genomic_DNA"/>
</dbReference>
<proteinExistence type="predicted"/>
<dbReference type="InterPro" id="IPR050641">
    <property type="entry name" value="RIFMO-like"/>
</dbReference>
<dbReference type="Proteomes" id="UP000235786">
    <property type="component" value="Unassembled WGS sequence"/>
</dbReference>
<accession>A0A2J6S1Q9</accession>
<dbReference type="GO" id="GO:0071949">
    <property type="term" value="F:FAD binding"/>
    <property type="evidence" value="ECO:0007669"/>
    <property type="project" value="InterPro"/>
</dbReference>
<evidence type="ECO:0000313" key="6">
    <source>
        <dbReference type="EMBL" id="PMD44703.1"/>
    </source>
</evidence>
<sequence>MDSLKENHFGVIIVGAGPVGLLTAINLSRAGIPVCVLERGPGIDQSPRATSYQPCVMAEMAETRILEDVKKKAMVNNILSFWKGGERVAYVEKLEGGEVFPAGLNCGQPVLAGIILEHLLGMGGAKVLFGQKVEELKQSEERVTVVCSPLDDGPRTTYTCDWLVGADGAGSSVRKLLGIEFEGFSWPKEDFVATNLRYPFMKYGFTTANFVMDDVNWAVVTVIDDTGLWRCAFGVRAGLTNDQIRAELDEHYKHILPGWPGEGYELVQLNRYKPHQRCATQFRKGRCFLAGDAAHSNNPIGGLGLTTGLLDAGPLGRALAAVINGKAPESILDIWAESRRHTWKTFTNEFSIENKRMIQLGGYSPDPLGIWKLDDVSKEHGIDPWVEKLAPPDKKEADLAMYKALEDKEAQLKTRMRQWNITMDPLWMAQYEDPEVVKLRLSLRPAGWKGNV</sequence>
<dbReference type="PRINTS" id="PR00420">
    <property type="entry name" value="RNGMNOXGNASE"/>
</dbReference>
<dbReference type="GO" id="GO:0016709">
    <property type="term" value="F:oxidoreductase activity, acting on paired donors, with incorporation or reduction of molecular oxygen, NAD(P)H as one donor, and incorporation of one atom of oxygen"/>
    <property type="evidence" value="ECO:0007669"/>
    <property type="project" value="UniProtKB-ARBA"/>
</dbReference>
<dbReference type="InterPro" id="IPR002938">
    <property type="entry name" value="FAD-bd"/>
</dbReference>
<dbReference type="STRING" id="1149755.A0A2J6S1Q9"/>
<evidence type="ECO:0000256" key="2">
    <source>
        <dbReference type="ARBA" id="ARBA00022630"/>
    </source>
</evidence>
<reference evidence="6 7" key="1">
    <citation type="submission" date="2016-04" db="EMBL/GenBank/DDBJ databases">
        <title>A degradative enzymes factory behind the ericoid mycorrhizal symbiosis.</title>
        <authorList>
            <consortium name="DOE Joint Genome Institute"/>
            <person name="Martino E."/>
            <person name="Morin E."/>
            <person name="Grelet G."/>
            <person name="Kuo A."/>
            <person name="Kohler A."/>
            <person name="Daghino S."/>
            <person name="Barry K."/>
            <person name="Choi C."/>
            <person name="Cichocki N."/>
            <person name="Clum A."/>
            <person name="Copeland A."/>
            <person name="Hainaut M."/>
            <person name="Haridas S."/>
            <person name="Labutti K."/>
            <person name="Lindquist E."/>
            <person name="Lipzen A."/>
            <person name="Khouja H.-R."/>
            <person name="Murat C."/>
            <person name="Ohm R."/>
            <person name="Olson A."/>
            <person name="Spatafora J."/>
            <person name="Veneault-Fourrey C."/>
            <person name="Henrissat B."/>
            <person name="Grigoriev I."/>
            <person name="Martin F."/>
            <person name="Perotto S."/>
        </authorList>
    </citation>
    <scope>NUCLEOTIDE SEQUENCE [LARGE SCALE GENOMIC DNA]</scope>
    <source>
        <strain evidence="6 7">F</strain>
    </source>
</reference>
<protein>
    <submittedName>
        <fullName evidence="6">FAD/NAD(P)-binding domain-containing protein</fullName>
    </submittedName>
</protein>
<keyword evidence="2" id="KW-0285">Flavoprotein</keyword>
<keyword evidence="7" id="KW-1185">Reference proteome</keyword>
<dbReference type="Gene3D" id="3.50.50.60">
    <property type="entry name" value="FAD/NAD(P)-binding domain"/>
    <property type="match status" value="1"/>
</dbReference>
<dbReference type="Pfam" id="PF01494">
    <property type="entry name" value="FAD_binding_3"/>
    <property type="match status" value="1"/>
</dbReference>
<dbReference type="PANTHER" id="PTHR43004">
    <property type="entry name" value="TRK SYSTEM POTASSIUM UPTAKE PROTEIN"/>
    <property type="match status" value="1"/>
</dbReference>